<keyword evidence="8" id="KW-1185">Reference proteome</keyword>
<organism evidence="7 8">
    <name type="scientific">Anaeromassilibacillus senegalensis</name>
    <dbReference type="NCBI Taxonomy" id="1673717"/>
    <lineage>
        <taxon>Bacteria</taxon>
        <taxon>Bacillati</taxon>
        <taxon>Bacillota</taxon>
        <taxon>Clostridia</taxon>
        <taxon>Eubacteriales</taxon>
        <taxon>Acutalibacteraceae</taxon>
        <taxon>Anaeromassilibacillus</taxon>
    </lineage>
</organism>
<evidence type="ECO:0000259" key="6">
    <source>
        <dbReference type="Pfam" id="PF09989"/>
    </source>
</evidence>
<dbReference type="EMBL" id="JAFBIT010000002">
    <property type="protein sequence ID" value="MCF2652455.1"/>
    <property type="molecule type" value="Genomic_DNA"/>
</dbReference>
<dbReference type="PANTHER" id="PTHR32329">
    <property type="entry name" value="BIFUNCTIONAL PROTEIN [INCLUDES 2-HYDROXYACYL-COA DEHYDRATASE (N-TER) AND ITS ACTIVATOR DOMAIN (C_TERM)-RELATED"/>
    <property type="match status" value="1"/>
</dbReference>
<proteinExistence type="predicted"/>
<comment type="cofactor">
    <cofactor evidence="1">
        <name>[4Fe-4S] cluster</name>
        <dbReference type="ChEBI" id="CHEBI:49883"/>
    </cofactor>
</comment>
<dbReference type="PANTHER" id="PTHR32329:SF4">
    <property type="entry name" value="ACTIVATOR OF 2-HYDROXYACYL-COA DEHYDRATASE"/>
    <property type="match status" value="1"/>
</dbReference>
<reference evidence="7 8" key="1">
    <citation type="submission" date="2020-12" db="EMBL/GenBank/DDBJ databases">
        <title>Whole genome sequences of gut porcine anaerobes.</title>
        <authorList>
            <person name="Kubasova T."/>
            <person name="Jahodarova E."/>
            <person name="Rychlik I."/>
        </authorList>
    </citation>
    <scope>NUCLEOTIDE SEQUENCE [LARGE SCALE GENOMIC DNA]</scope>
    <source>
        <strain evidence="7 8">An867</strain>
    </source>
</reference>
<evidence type="ECO:0000256" key="1">
    <source>
        <dbReference type="ARBA" id="ARBA00001966"/>
    </source>
</evidence>
<dbReference type="InterPro" id="IPR008275">
    <property type="entry name" value="CoA_E_activase_dom"/>
</dbReference>
<dbReference type="Pfam" id="PF09989">
    <property type="entry name" value="DUF2229"/>
    <property type="match status" value="1"/>
</dbReference>
<feature type="domain" description="ATPase BadF/BadG/BcrA/BcrD type" evidence="5">
    <location>
        <begin position="3"/>
        <end position="253"/>
    </location>
</feature>
<dbReference type="CDD" id="cd24034">
    <property type="entry name" value="ASKHA_NBD_O66634-like_rpt1"/>
    <property type="match status" value="1"/>
</dbReference>
<evidence type="ECO:0000256" key="4">
    <source>
        <dbReference type="ARBA" id="ARBA00023014"/>
    </source>
</evidence>
<name>A0ABS9CQ48_9FIRM</name>
<dbReference type="CDD" id="cd24035">
    <property type="entry name" value="ASKHA_NBD_O66634-like_rpt2"/>
    <property type="match status" value="1"/>
</dbReference>
<feature type="domain" description="DUF2229" evidence="6">
    <location>
        <begin position="667"/>
        <end position="885"/>
    </location>
</feature>
<gene>
    <name evidence="7" type="ORF">JQM67_07555</name>
</gene>
<sequence>MRIGLDVGSTTLKCVVLNDQNEILFKKYERHLSRIVEKSVEMLREVEALFPDEQVLLSISGSAGMGLAERSGIPFVQEVYATRIAVNRLVPGTDAVIELGGEDAKILFLTDGNNAAGLEVRMNGSCAGGTGAFIDQMATLLNITPDELNTLSKEHEKIYTIASRCGVFAKSDIQPLLNQGAQKKDVAASILYAVVNQTVAGLAQGREIAGKVVYLGGPMTFLSELRAAFDDTLGITGVCPENSLYFVALGAAFAADGEKKPLKMHINAIAHYTAKEEYRACPPLFKDKAEYDAFTKRHNGAGVRVRDTLEDGEPVFIGIDAGSTTVKAVVTDKEGSIVCSRYMSNSGNPVPLMREFLLEVYTRFPQAKICACAATGYGEDIIKNAFSVDYGIVETMAHFYAARAFNPKVDFIIDIGGQDIKCFKIGNGVIDDIFLNEACSSGCGSFLQTFAGALGYSIEDFAELGLFADRPVDLGSRCTVFMNSSVKQAQKDGASVENISAGLSISVVKNALYKVIRAVDSKAIGQEIVVQGGTFLNDAVLRAFEQEIGHDVIRPTIAGLMGAYGAALYAREKACAKGGELPQSTLLPKDALEVFTHSVKAITCRGCSNNCKLTVNTFSGGRKFISGNRCEKPVTGVKSSETKYNMFEEKRKLLARYTYKNTGKPIIGIPMGLNMYELLPFWYKFFTTLGYDVMTSPASNRQLYLKGQHTIPSDTACFPAKLMHGHVEALLDAGVDAIFYPCMTYNLDENLGDNHYNCPVVAYYPEVISSNIPKLKETIFIGDYVGLHRRRDFPGKMYEILRRHLKGDFTKQDVKKASDAAYAEYDLYMRAIRAIGDKFLKIAEAQNKPVIVLSGRPYHVDPEINHGIDGLICDCGAVLVTEDAVSNKVEKFPTTVLNQWTYHSRLYAAAKYVADRDDKRLNLIQLVSFGCGVDAITTDEVRAILHRGGRIYTQLKIDEITNLGAVRIRLRSLFAALDLL</sequence>
<accession>A0ABS9CQ48</accession>
<evidence type="ECO:0000313" key="7">
    <source>
        <dbReference type="EMBL" id="MCF2652455.1"/>
    </source>
</evidence>
<keyword evidence="2" id="KW-0479">Metal-binding</keyword>
<dbReference type="Gene3D" id="3.30.420.40">
    <property type="match status" value="4"/>
</dbReference>
<dbReference type="SUPFAM" id="SSF53067">
    <property type="entry name" value="Actin-like ATPase domain"/>
    <property type="match status" value="2"/>
</dbReference>
<evidence type="ECO:0000259" key="5">
    <source>
        <dbReference type="Pfam" id="PF01869"/>
    </source>
</evidence>
<protein>
    <submittedName>
        <fullName evidence="7">2-hydroxyacyl-CoA dehydratase</fullName>
    </submittedName>
</protein>
<keyword evidence="3" id="KW-0408">Iron</keyword>
<dbReference type="InterPro" id="IPR018709">
    <property type="entry name" value="CoA_activase_DUF2229"/>
</dbReference>
<evidence type="ECO:0000256" key="2">
    <source>
        <dbReference type="ARBA" id="ARBA00022723"/>
    </source>
</evidence>
<dbReference type="RefSeq" id="WP_235323509.1">
    <property type="nucleotide sequence ID" value="NZ_JAFBIT010000002.1"/>
</dbReference>
<dbReference type="InterPro" id="IPR002731">
    <property type="entry name" value="ATPase_BadF"/>
</dbReference>
<feature type="domain" description="ATPase BadF/BadG/BcrA/BcrD type" evidence="5">
    <location>
        <begin position="317"/>
        <end position="570"/>
    </location>
</feature>
<dbReference type="Proteomes" id="UP001299220">
    <property type="component" value="Unassembled WGS sequence"/>
</dbReference>
<evidence type="ECO:0000313" key="8">
    <source>
        <dbReference type="Proteomes" id="UP001299220"/>
    </source>
</evidence>
<dbReference type="Pfam" id="PF01869">
    <property type="entry name" value="BcrAD_BadFG"/>
    <property type="match status" value="2"/>
</dbReference>
<keyword evidence="4" id="KW-0411">Iron-sulfur</keyword>
<dbReference type="InterPro" id="IPR043129">
    <property type="entry name" value="ATPase_NBD"/>
</dbReference>
<comment type="caution">
    <text evidence="7">The sequence shown here is derived from an EMBL/GenBank/DDBJ whole genome shotgun (WGS) entry which is preliminary data.</text>
</comment>
<dbReference type="NCBIfam" id="TIGR00241">
    <property type="entry name" value="CoA_E_activ"/>
    <property type="match status" value="1"/>
</dbReference>
<evidence type="ECO:0000256" key="3">
    <source>
        <dbReference type="ARBA" id="ARBA00023004"/>
    </source>
</evidence>
<dbReference type="InterPro" id="IPR051805">
    <property type="entry name" value="Dehydratase_Activator_Redct"/>
</dbReference>